<name>A0A1I5Z4N7_9GAMM</name>
<dbReference type="EMBL" id="FOXK01000025">
    <property type="protein sequence ID" value="SFQ51422.1"/>
    <property type="molecule type" value="Genomic_DNA"/>
</dbReference>
<dbReference type="Proteomes" id="UP000182025">
    <property type="component" value="Unassembled WGS sequence"/>
</dbReference>
<protein>
    <recommendedName>
        <fullName evidence="4">DUF2730 domain-containing protein</fullName>
    </recommendedName>
</protein>
<dbReference type="InterPro" id="IPR020269">
    <property type="entry name" value="Phage_Mu_Releasin"/>
</dbReference>
<sequence length="111" mass="12486">MDFDYLLRLGQFLFTVVVGLFSLMAARRASSKVEAEALAQRLTGQDNRLLVLEQQMKHLPRSEQLTELAEKLAELGGDMKGIKSDVAGINRSLDPLNRSVDRLNDYLLHSK</sequence>
<keyword evidence="1" id="KW-0472">Membrane</keyword>
<evidence type="ECO:0000313" key="3">
    <source>
        <dbReference type="Proteomes" id="UP000182025"/>
    </source>
</evidence>
<evidence type="ECO:0008006" key="4">
    <source>
        <dbReference type="Google" id="ProtNLM"/>
    </source>
</evidence>
<evidence type="ECO:0000313" key="2">
    <source>
        <dbReference type="EMBL" id="SFQ51422.1"/>
    </source>
</evidence>
<keyword evidence="3" id="KW-1185">Reference proteome</keyword>
<keyword evidence="1" id="KW-1133">Transmembrane helix</keyword>
<dbReference type="RefSeq" id="WP_074919287.1">
    <property type="nucleotide sequence ID" value="NZ_FOXK01000025.1"/>
</dbReference>
<dbReference type="AlphaFoldDB" id="A0A1I5Z4N7"/>
<evidence type="ECO:0000256" key="1">
    <source>
        <dbReference type="SAM" id="Phobius"/>
    </source>
</evidence>
<feature type="transmembrane region" description="Helical" evidence="1">
    <location>
        <begin position="6"/>
        <end position="26"/>
    </location>
</feature>
<keyword evidence="1" id="KW-0812">Transmembrane</keyword>
<proteinExistence type="predicted"/>
<gene>
    <name evidence="2" type="ORF">SAMN05216177_1259</name>
</gene>
<dbReference type="OrthoDB" id="6905585at2"/>
<dbReference type="Pfam" id="PF10805">
    <property type="entry name" value="DUF2730"/>
    <property type="match status" value="1"/>
</dbReference>
<reference evidence="3" key="1">
    <citation type="submission" date="2016-10" db="EMBL/GenBank/DDBJ databases">
        <authorList>
            <person name="Varghese N."/>
            <person name="Submissions S."/>
        </authorList>
    </citation>
    <scope>NUCLEOTIDE SEQUENCE [LARGE SCALE GENOMIC DNA]</scope>
    <source>
        <strain evidence="3">JCM 15604</strain>
    </source>
</reference>
<organism evidence="2 3">
    <name type="scientific">Ectopseudomonas toyotomiensis</name>
    <dbReference type="NCBI Taxonomy" id="554344"/>
    <lineage>
        <taxon>Bacteria</taxon>
        <taxon>Pseudomonadati</taxon>
        <taxon>Pseudomonadota</taxon>
        <taxon>Gammaproteobacteria</taxon>
        <taxon>Pseudomonadales</taxon>
        <taxon>Pseudomonadaceae</taxon>
        <taxon>Ectopseudomonas</taxon>
    </lineage>
</organism>
<accession>A0A1I5Z4N7</accession>